<dbReference type="Pfam" id="PF04909">
    <property type="entry name" value="Amidohydro_2"/>
    <property type="match status" value="1"/>
</dbReference>
<dbReference type="AlphaFoldDB" id="A0A8H4UVS0"/>
<feature type="signal peptide" evidence="1">
    <location>
        <begin position="1"/>
        <end position="22"/>
    </location>
</feature>
<feature type="chain" id="PRO_5034471182" description="Amidohydrolase-related domain-containing protein" evidence="1">
    <location>
        <begin position="23"/>
        <end position="314"/>
    </location>
</feature>
<organism evidence="3 4">
    <name type="scientific">Fusarium zealandicum</name>
    <dbReference type="NCBI Taxonomy" id="1053134"/>
    <lineage>
        <taxon>Eukaryota</taxon>
        <taxon>Fungi</taxon>
        <taxon>Dikarya</taxon>
        <taxon>Ascomycota</taxon>
        <taxon>Pezizomycotina</taxon>
        <taxon>Sordariomycetes</taxon>
        <taxon>Hypocreomycetidae</taxon>
        <taxon>Hypocreales</taxon>
        <taxon>Nectriaceae</taxon>
        <taxon>Fusarium</taxon>
        <taxon>Fusarium staphyleae species complex</taxon>
    </lineage>
</organism>
<evidence type="ECO:0000313" key="3">
    <source>
        <dbReference type="EMBL" id="KAF4984738.1"/>
    </source>
</evidence>
<dbReference type="PANTHER" id="PTHR35563:SF2">
    <property type="entry name" value="BARREL METAL-DEPENDENT HYDROLASE, PUTATIVE (AFU_ORTHOLOGUE AFUA_1G16240)-RELATED"/>
    <property type="match status" value="1"/>
</dbReference>
<dbReference type="InterPro" id="IPR032466">
    <property type="entry name" value="Metal_Hydrolase"/>
</dbReference>
<dbReference type="GO" id="GO:0016787">
    <property type="term" value="F:hydrolase activity"/>
    <property type="evidence" value="ECO:0007669"/>
    <property type="project" value="InterPro"/>
</dbReference>
<reference evidence="3" key="1">
    <citation type="journal article" date="2020" name="BMC Genomics">
        <title>Correction to: Identification and distribution of gene clusters required for synthesis of sphingolipid metabolism inhibitors in diverse species of the filamentous fungus Fusarium.</title>
        <authorList>
            <person name="Kim H.S."/>
            <person name="Lohmar J.M."/>
            <person name="Busman M."/>
            <person name="Brown D.W."/>
            <person name="Naumann T.A."/>
            <person name="Divon H.H."/>
            <person name="Lysoe E."/>
            <person name="Uhlig S."/>
            <person name="Proctor R.H."/>
        </authorList>
    </citation>
    <scope>NUCLEOTIDE SEQUENCE</scope>
    <source>
        <strain evidence="3">NRRL 22465</strain>
    </source>
</reference>
<evidence type="ECO:0000259" key="2">
    <source>
        <dbReference type="Pfam" id="PF04909"/>
    </source>
</evidence>
<keyword evidence="1" id="KW-0732">Signal</keyword>
<sequence>MIWPRALAFIPLIVGYVTDATAMSSSTTLAERIPAGAWDSHMHVIDVENYALDQSAMYRPNSHSLDEALAFEASVGIRNIVLVQPSIYGLDNALLLDTLRALGPERGRGVVAFDPRTAKMETLREWHALGVRGVRLNVQSNELAIGAQELADQLHQYADAVRPLDWVVQIYLPMEMITLLEPIVPALNVRFCIDHIGHPSLEGHGSADPYSLPGFSSLARLLKDGHSYVKLSAPYRISLVPDYSDIEPIAKEVIRLGGTSRVVFATDWPHTRYEGLDIKPWMETVLDWCGKDEHLIERLFRGNAQELWDVAKPL</sequence>
<reference evidence="3" key="2">
    <citation type="submission" date="2020-05" db="EMBL/GenBank/DDBJ databases">
        <authorList>
            <person name="Kim H.-S."/>
            <person name="Proctor R.H."/>
            <person name="Brown D.W."/>
        </authorList>
    </citation>
    <scope>NUCLEOTIDE SEQUENCE</scope>
    <source>
        <strain evidence="3">NRRL 22465</strain>
    </source>
</reference>
<dbReference type="SUPFAM" id="SSF51556">
    <property type="entry name" value="Metallo-dependent hydrolases"/>
    <property type="match status" value="1"/>
</dbReference>
<dbReference type="PANTHER" id="PTHR35563">
    <property type="entry name" value="BARREL METAL-DEPENDENT HYDROLASE, PUTATIVE (AFU_ORTHOLOGUE AFUA_1G16240)-RELATED"/>
    <property type="match status" value="1"/>
</dbReference>
<keyword evidence="4" id="KW-1185">Reference proteome</keyword>
<proteinExistence type="predicted"/>
<dbReference type="Proteomes" id="UP000635477">
    <property type="component" value="Unassembled WGS sequence"/>
</dbReference>
<dbReference type="OrthoDB" id="2135488at2759"/>
<name>A0A8H4UVS0_9HYPO</name>
<dbReference type="InterPro" id="IPR006680">
    <property type="entry name" value="Amidohydro-rel"/>
</dbReference>
<comment type="caution">
    <text evidence="3">The sequence shown here is derived from an EMBL/GenBank/DDBJ whole genome shotgun (WGS) entry which is preliminary data.</text>
</comment>
<gene>
    <name evidence="3" type="ORF">FZEAL_99</name>
</gene>
<accession>A0A8H4UVS0</accession>
<protein>
    <recommendedName>
        <fullName evidence="2">Amidohydrolase-related domain-containing protein</fullName>
    </recommendedName>
</protein>
<feature type="domain" description="Amidohydrolase-related" evidence="2">
    <location>
        <begin position="39"/>
        <end position="309"/>
    </location>
</feature>
<evidence type="ECO:0000256" key="1">
    <source>
        <dbReference type="SAM" id="SignalP"/>
    </source>
</evidence>
<dbReference type="Gene3D" id="3.20.20.140">
    <property type="entry name" value="Metal-dependent hydrolases"/>
    <property type="match status" value="1"/>
</dbReference>
<evidence type="ECO:0000313" key="4">
    <source>
        <dbReference type="Proteomes" id="UP000635477"/>
    </source>
</evidence>
<dbReference type="InterPro" id="IPR052358">
    <property type="entry name" value="Aro_Compnd_Degr_Hydrolases"/>
</dbReference>
<dbReference type="EMBL" id="JABEYC010000005">
    <property type="protein sequence ID" value="KAF4984738.1"/>
    <property type="molecule type" value="Genomic_DNA"/>
</dbReference>